<comment type="caution">
    <text evidence="2">The sequence shown here is derived from an EMBL/GenBank/DDBJ whole genome shotgun (WGS) entry which is preliminary data.</text>
</comment>
<dbReference type="EMBL" id="BJNG01000059">
    <property type="protein sequence ID" value="GEC22820.1"/>
    <property type="molecule type" value="Genomic_DNA"/>
</dbReference>
<dbReference type="InterPro" id="IPR045761">
    <property type="entry name" value="ODP_dom"/>
</dbReference>
<accession>A0A4Y3WXI4</accession>
<dbReference type="Proteomes" id="UP000320338">
    <property type="component" value="Unassembled WGS sequence"/>
</dbReference>
<dbReference type="OrthoDB" id="3865988at2"/>
<feature type="domain" description="Metallo-beta-lactamase" evidence="1">
    <location>
        <begin position="37"/>
        <end position="198"/>
    </location>
</feature>
<organism evidence="2 3">
    <name type="scientific">Pseudonocardia hydrocarbonoxydans</name>
    <dbReference type="NCBI Taxonomy" id="76726"/>
    <lineage>
        <taxon>Bacteria</taxon>
        <taxon>Bacillati</taxon>
        <taxon>Actinomycetota</taxon>
        <taxon>Actinomycetes</taxon>
        <taxon>Pseudonocardiales</taxon>
        <taxon>Pseudonocardiaceae</taxon>
        <taxon>Pseudonocardia</taxon>
    </lineage>
</organism>
<dbReference type="PANTHER" id="PTHR43717">
    <property type="entry name" value="ANAEROBIC NITRIC OXIDE REDUCTASE FLAVORUBREDOXIN"/>
    <property type="match status" value="1"/>
</dbReference>
<gene>
    <name evidence="2" type="ORF">PHY01_51030</name>
</gene>
<dbReference type="Gene3D" id="3.60.15.10">
    <property type="entry name" value="Ribonuclease Z/Hydroxyacylglutathione hydrolase-like"/>
    <property type="match status" value="1"/>
</dbReference>
<evidence type="ECO:0000313" key="2">
    <source>
        <dbReference type="EMBL" id="GEC22820.1"/>
    </source>
</evidence>
<proteinExistence type="predicted"/>
<dbReference type="InterPro" id="IPR001279">
    <property type="entry name" value="Metallo-B-lactamas"/>
</dbReference>
<dbReference type="AlphaFoldDB" id="A0A4Y3WXI4"/>
<dbReference type="SUPFAM" id="SSF56281">
    <property type="entry name" value="Metallo-hydrolase/oxidoreductase"/>
    <property type="match status" value="1"/>
</dbReference>
<name>A0A4Y3WXI4_9PSEU</name>
<dbReference type="PANTHER" id="PTHR43717:SF1">
    <property type="entry name" value="ANAEROBIC NITRIC OXIDE REDUCTASE FLAVORUBREDOXIN"/>
    <property type="match status" value="1"/>
</dbReference>
<dbReference type="Pfam" id="PF19583">
    <property type="entry name" value="ODP"/>
    <property type="match status" value="1"/>
</dbReference>
<evidence type="ECO:0000313" key="3">
    <source>
        <dbReference type="Proteomes" id="UP000320338"/>
    </source>
</evidence>
<dbReference type="RefSeq" id="WP_141282653.1">
    <property type="nucleotide sequence ID" value="NZ_BAAARZ010000061.1"/>
</dbReference>
<sequence length="280" mass="30253">MSILDIPTLHQPPKKVAPGTFLIQDIQHALGAPLSVYLNSAVIQGAEPVIVDTGSARNRDQWLQDVFGLVEPEDVRWVFLTHDDSDHTGNLSQVMDACPNAMLVCSWTLVERFSNAYEFPLRRCRWLNDGESLDAGDRTLVALRPPVYDSPATRGLLDTSTGVYWAADAFASPVPGGPGVTPIDTVADLDPEAWWGGMVMFGIHALSPWLSMVDATRYAACVKKVQAHGMSTIISGHSPVIDGPRVAQAFEMMGRLAGSEPPPCPDQTVLDMMVAAMGGE</sequence>
<dbReference type="SMART" id="SM00849">
    <property type="entry name" value="Lactamase_B"/>
    <property type="match status" value="1"/>
</dbReference>
<evidence type="ECO:0000259" key="1">
    <source>
        <dbReference type="SMART" id="SM00849"/>
    </source>
</evidence>
<protein>
    <recommendedName>
        <fullName evidence="1">Metallo-beta-lactamase domain-containing protein</fullName>
    </recommendedName>
</protein>
<keyword evidence="3" id="KW-1185">Reference proteome</keyword>
<dbReference type="InterPro" id="IPR036866">
    <property type="entry name" value="RibonucZ/Hydroxyglut_hydro"/>
</dbReference>
<reference evidence="2 3" key="1">
    <citation type="submission" date="2019-06" db="EMBL/GenBank/DDBJ databases">
        <title>Whole genome shotgun sequence of Pseudonocardia hydrocarbonoxydans NBRC 14498.</title>
        <authorList>
            <person name="Hosoyama A."/>
            <person name="Uohara A."/>
            <person name="Ohji S."/>
            <person name="Ichikawa N."/>
        </authorList>
    </citation>
    <scope>NUCLEOTIDE SEQUENCE [LARGE SCALE GENOMIC DNA]</scope>
    <source>
        <strain evidence="2 3">NBRC 14498</strain>
    </source>
</reference>